<evidence type="ECO:0000313" key="1">
    <source>
        <dbReference type="EMBL" id="CCC41931.1"/>
    </source>
</evidence>
<dbReference type="Proteomes" id="UP000007954">
    <property type="component" value="Plasmid PL100"/>
</dbReference>
<reference evidence="1 2" key="1">
    <citation type="journal article" date="2011" name="PLoS ONE">
        <title>Haloquadratum walsbyi: limited diversity in a global pond.</title>
        <authorList>
            <person name="Dyall-Smith M."/>
            <person name="Pfeiffer F."/>
            <person name="Klee K."/>
            <person name="Palm P."/>
            <person name="Gross K."/>
            <person name="Schuster S.C."/>
            <person name="Rampp M."/>
            <person name="Oesterhelt D."/>
        </authorList>
    </citation>
    <scope>NUCLEOTIDE SEQUENCE [LARGE SCALE GENOMIC DNA]</scope>
    <source>
        <strain evidence="2">DSM 16854 / JCM 12705 / C23</strain>
        <plasmid evidence="2">Plasmid PL100</plasmid>
    </source>
</reference>
<keyword evidence="1" id="KW-0614">Plasmid</keyword>
<evidence type="ECO:0000313" key="2">
    <source>
        <dbReference type="Proteomes" id="UP000007954"/>
    </source>
</evidence>
<dbReference type="RefSeq" id="WP_014554921.1">
    <property type="nucleotide sequence ID" value="NC_017457.1"/>
</dbReference>
<organism evidence="1 2">
    <name type="scientific">Haloquadratum walsbyi (strain DSM 16854 / JCM 12705 / C23)</name>
    <dbReference type="NCBI Taxonomy" id="768065"/>
    <lineage>
        <taxon>Archaea</taxon>
        <taxon>Methanobacteriati</taxon>
        <taxon>Methanobacteriota</taxon>
        <taxon>Stenosarchaea group</taxon>
        <taxon>Halobacteria</taxon>
        <taxon>Halobacteriales</taxon>
        <taxon>Haloferacaceae</taxon>
        <taxon>Haloquadratum</taxon>
    </lineage>
</organism>
<accession>G0LNC5</accession>
<dbReference type="EMBL" id="FR746100">
    <property type="protein sequence ID" value="CCC41931.1"/>
    <property type="molecule type" value="Genomic_DNA"/>
</dbReference>
<proteinExistence type="predicted"/>
<dbReference type="OrthoDB" id="380186at2157"/>
<name>G0LNC5_HALWC</name>
<dbReference type="KEGG" id="hwc:Hqrw_5058"/>
<sequence length="268" mass="31465">MTPSQTLEDVVILGRAAPEEISGGDLTTCTGAWSKHRGFIRLYPCKPRKKLFKRWDIVEVEAKRNPKDNRDESWKLGRRNQSSCVKKTGEYQREKRATLLTQLEDECVESIKQRGRSLGIIRPKSISGLELKEWEDDSDGLTQAKLFEEMERWRPETREEFDREIRIQFTCSSCQTQQGYHNKTLLEWGGYRAIEKYNISSAAKLESFYQFDSNNYNHWILVGNQNNQRTSFISINIIWMKDNIPIYDPLWSEYPKVSTEFVHPAERN</sequence>
<gene>
    <name evidence="1" type="ordered locus">Hqrw_5058</name>
</gene>
<geneLocation type="plasmid" evidence="1 2">
    <name>PL100</name>
</geneLocation>
<dbReference type="HOGENOM" id="CLU_1036682_0_0_2"/>
<protein>
    <submittedName>
        <fullName evidence="1">Uncharacterized protein</fullName>
    </submittedName>
</protein>
<dbReference type="GeneID" id="12445562"/>
<dbReference type="AlphaFoldDB" id="G0LNC5"/>